<keyword evidence="1" id="KW-1133">Transmembrane helix</keyword>
<organism evidence="2">
    <name type="scientific">uncultured Caudovirales phage</name>
    <dbReference type="NCBI Taxonomy" id="2100421"/>
    <lineage>
        <taxon>Viruses</taxon>
        <taxon>Duplodnaviria</taxon>
        <taxon>Heunggongvirae</taxon>
        <taxon>Uroviricota</taxon>
        <taxon>Caudoviricetes</taxon>
        <taxon>Peduoviridae</taxon>
        <taxon>Maltschvirus</taxon>
        <taxon>Maltschvirus maltsch</taxon>
    </lineage>
</organism>
<evidence type="ECO:0000313" key="2">
    <source>
        <dbReference type="EMBL" id="CAB4125594.1"/>
    </source>
</evidence>
<accession>A0A6J5KSZ3</accession>
<protein>
    <submittedName>
        <fullName evidence="2">Uncharacterized protein</fullName>
    </submittedName>
</protein>
<name>A0A6J5KSZ3_9CAUD</name>
<reference evidence="2" key="1">
    <citation type="submission" date="2020-04" db="EMBL/GenBank/DDBJ databases">
        <authorList>
            <person name="Chiriac C."/>
            <person name="Salcher M."/>
            <person name="Ghai R."/>
            <person name="Kavagutti S V."/>
        </authorList>
    </citation>
    <scope>NUCLEOTIDE SEQUENCE</scope>
</reference>
<proteinExistence type="predicted"/>
<keyword evidence="1" id="KW-0472">Membrane</keyword>
<dbReference type="EMBL" id="LR796189">
    <property type="protein sequence ID" value="CAB4125594.1"/>
    <property type="molecule type" value="Genomic_DNA"/>
</dbReference>
<feature type="transmembrane region" description="Helical" evidence="1">
    <location>
        <begin position="28"/>
        <end position="52"/>
    </location>
</feature>
<gene>
    <name evidence="2" type="ORF">UFOVP53_177</name>
</gene>
<keyword evidence="1" id="KW-0812">Transmembrane</keyword>
<sequence length="53" mass="6145">MLLTIIMLVTMFRDQGWCLDKIDKEELALLFIVIFLAICDTAITGAIIYYFIK</sequence>
<evidence type="ECO:0000256" key="1">
    <source>
        <dbReference type="SAM" id="Phobius"/>
    </source>
</evidence>